<feature type="domain" description="H15" evidence="3">
    <location>
        <begin position="301"/>
        <end position="371"/>
    </location>
</feature>
<feature type="compositionally biased region" description="Pro residues" evidence="2">
    <location>
        <begin position="263"/>
        <end position="282"/>
    </location>
</feature>
<gene>
    <name evidence="4" type="ORF">VKT23_003900</name>
</gene>
<feature type="compositionally biased region" description="Pro residues" evidence="2">
    <location>
        <begin position="170"/>
        <end position="218"/>
    </location>
</feature>
<dbReference type="Gene3D" id="1.10.10.10">
    <property type="entry name" value="Winged helix-like DNA-binding domain superfamily/Winged helix DNA-binding domain"/>
    <property type="match status" value="1"/>
</dbReference>
<dbReference type="InterPro" id="IPR005818">
    <property type="entry name" value="Histone_H1/H5_H15"/>
</dbReference>
<proteinExistence type="predicted"/>
<dbReference type="InterPro" id="IPR036388">
    <property type="entry name" value="WH-like_DNA-bd_sf"/>
</dbReference>
<feature type="compositionally biased region" description="Polar residues" evidence="2">
    <location>
        <begin position="72"/>
        <end position="83"/>
    </location>
</feature>
<name>A0ABR1K2X6_9AGAR</name>
<dbReference type="Proteomes" id="UP001498398">
    <property type="component" value="Unassembled WGS sequence"/>
</dbReference>
<dbReference type="PROSITE" id="PS51504">
    <property type="entry name" value="H15"/>
    <property type="match status" value="1"/>
</dbReference>
<feature type="compositionally biased region" description="Low complexity" evidence="2">
    <location>
        <begin position="151"/>
        <end position="169"/>
    </location>
</feature>
<feature type="region of interest" description="Disordered" evidence="2">
    <location>
        <begin position="486"/>
        <end position="541"/>
    </location>
</feature>
<feature type="compositionally biased region" description="Low complexity" evidence="2">
    <location>
        <begin position="377"/>
        <end position="393"/>
    </location>
</feature>
<sequence length="628" mass="67308">MQAAPYAHSYHQLHQAQQALATAADHELKRRYLSLLPSPQVIEICLNFDFHVPLYVKASIWPMDISGAITALQNSQQTPSTDASKNEEKKDEEPVMDSLSDPTDDTSSSHGSNEDKETSTPNQSTSSAEPVSTSAAGPSTQPSAPNPTAAPVPVSAPTATAASTVLNPPATTPTPAPTPQHPLPTLTPTPQHPLPVPAPTPQHPLPVPAPTPQHPLPTPAIAYPRYAYPAQPAYPHAPYYSAQHAWPPYMHYPPHPHATAYHTPPPPSVTGYQPPPPPPAPPAVTLASQQAQAQESANIDDLPSYEDMIVEALSDGVEDPEGLAPKDLYTWVASHYPVQSNFRPSASQALQKAYRRGRFEKSSSGKYRLNPEWKGGTTTRRTTRRPQTLTTSTSAPSPQTRPPPFTKTPLIQRPGQSVFASKQPFAYSYQSGRQPQTGVASQTSSNAEVSSSNVQEESGELGDAYEAAQHILKAINFGALLKMDTDDDAVLSDQPSPSGPEAPSETAPVDGHHSSVGSKTVASKRPVAHAPGDDNDAEHSIRAELQAQLALLAAQLSEMAQEMSVSQAVPWEAPSDVPSIEVHAESQELPQELSQPVQTDEDPERTPEIIPLTGVEDSDDEEMDEVVC</sequence>
<evidence type="ECO:0000313" key="4">
    <source>
        <dbReference type="EMBL" id="KAK7469428.1"/>
    </source>
</evidence>
<dbReference type="EMBL" id="JBANRG010000003">
    <property type="protein sequence ID" value="KAK7469428.1"/>
    <property type="molecule type" value="Genomic_DNA"/>
</dbReference>
<feature type="region of interest" description="Disordered" evidence="2">
    <location>
        <begin position="558"/>
        <end position="628"/>
    </location>
</feature>
<evidence type="ECO:0000256" key="1">
    <source>
        <dbReference type="ARBA" id="ARBA00020833"/>
    </source>
</evidence>
<feature type="compositionally biased region" description="Low complexity" evidence="2">
    <location>
        <begin position="97"/>
        <end position="109"/>
    </location>
</feature>
<feature type="compositionally biased region" description="Polar residues" evidence="2">
    <location>
        <begin position="428"/>
        <end position="456"/>
    </location>
</feature>
<feature type="compositionally biased region" description="Polar residues" evidence="2">
    <location>
        <begin position="588"/>
        <end position="598"/>
    </location>
</feature>
<dbReference type="Pfam" id="PF00538">
    <property type="entry name" value="Linker_histone"/>
    <property type="match status" value="1"/>
</dbReference>
<accession>A0ABR1K2X6</accession>
<reference evidence="4 5" key="1">
    <citation type="submission" date="2024-01" db="EMBL/GenBank/DDBJ databases">
        <title>A draft genome for the cacao thread blight pathogen Marasmiellus scandens.</title>
        <authorList>
            <person name="Baruah I.K."/>
            <person name="Leung J."/>
            <person name="Bukari Y."/>
            <person name="Amoako-Attah I."/>
            <person name="Meinhardt L.W."/>
            <person name="Bailey B.A."/>
            <person name="Cohen S.P."/>
        </authorList>
    </citation>
    <scope>NUCLEOTIDE SEQUENCE [LARGE SCALE GENOMIC DNA]</scope>
    <source>
        <strain evidence="4 5">GH-19</strain>
    </source>
</reference>
<evidence type="ECO:0000256" key="2">
    <source>
        <dbReference type="SAM" id="MobiDB-lite"/>
    </source>
</evidence>
<evidence type="ECO:0000259" key="3">
    <source>
        <dbReference type="PROSITE" id="PS51504"/>
    </source>
</evidence>
<feature type="region of interest" description="Disordered" evidence="2">
    <location>
        <begin position="347"/>
        <end position="461"/>
    </location>
</feature>
<feature type="region of interest" description="Disordered" evidence="2">
    <location>
        <begin position="261"/>
        <end position="284"/>
    </location>
</feature>
<evidence type="ECO:0000313" key="5">
    <source>
        <dbReference type="Proteomes" id="UP001498398"/>
    </source>
</evidence>
<organism evidence="4 5">
    <name type="scientific">Marasmiellus scandens</name>
    <dbReference type="NCBI Taxonomy" id="2682957"/>
    <lineage>
        <taxon>Eukaryota</taxon>
        <taxon>Fungi</taxon>
        <taxon>Dikarya</taxon>
        <taxon>Basidiomycota</taxon>
        <taxon>Agaricomycotina</taxon>
        <taxon>Agaricomycetes</taxon>
        <taxon>Agaricomycetidae</taxon>
        <taxon>Agaricales</taxon>
        <taxon>Marasmiineae</taxon>
        <taxon>Omphalotaceae</taxon>
        <taxon>Marasmiellus</taxon>
    </lineage>
</organism>
<dbReference type="InterPro" id="IPR036390">
    <property type="entry name" value="WH_DNA-bd_sf"/>
</dbReference>
<feature type="compositionally biased region" description="Polar residues" evidence="2">
    <location>
        <begin position="119"/>
        <end position="141"/>
    </location>
</feature>
<dbReference type="SUPFAM" id="SSF46785">
    <property type="entry name" value="Winged helix' DNA-binding domain"/>
    <property type="match status" value="1"/>
</dbReference>
<protein>
    <recommendedName>
        <fullName evidence="1">Histone H1</fullName>
    </recommendedName>
</protein>
<feature type="compositionally biased region" description="Basic and acidic residues" evidence="2">
    <location>
        <begin position="84"/>
        <end position="93"/>
    </location>
</feature>
<feature type="region of interest" description="Disordered" evidence="2">
    <location>
        <begin position="72"/>
        <end position="218"/>
    </location>
</feature>
<keyword evidence="5" id="KW-1185">Reference proteome</keyword>
<feature type="compositionally biased region" description="Acidic residues" evidence="2">
    <location>
        <begin position="616"/>
        <end position="628"/>
    </location>
</feature>
<comment type="caution">
    <text evidence="4">The sequence shown here is derived from an EMBL/GenBank/DDBJ whole genome shotgun (WGS) entry which is preliminary data.</text>
</comment>
<dbReference type="PRINTS" id="PR01217">
    <property type="entry name" value="PRICHEXTENSN"/>
</dbReference>